<dbReference type="PROSITE" id="PS50110">
    <property type="entry name" value="RESPONSE_REGULATORY"/>
    <property type="match status" value="1"/>
</dbReference>
<keyword evidence="2" id="KW-0902">Two-component regulatory system</keyword>
<keyword evidence="1 6" id="KW-0597">Phosphoprotein</keyword>
<dbReference type="Pfam" id="PF00072">
    <property type="entry name" value="Response_reg"/>
    <property type="match status" value="1"/>
</dbReference>
<evidence type="ECO:0000313" key="8">
    <source>
        <dbReference type="EMBL" id="GIM77908.1"/>
    </source>
</evidence>
<evidence type="ECO:0000256" key="4">
    <source>
        <dbReference type="ARBA" id="ARBA00023125"/>
    </source>
</evidence>
<evidence type="ECO:0000256" key="1">
    <source>
        <dbReference type="ARBA" id="ARBA00022553"/>
    </source>
</evidence>
<dbReference type="SMART" id="SM00448">
    <property type="entry name" value="REC"/>
    <property type="match status" value="1"/>
</dbReference>
<dbReference type="InterPro" id="IPR001789">
    <property type="entry name" value="Sig_transdc_resp-reg_receiver"/>
</dbReference>
<dbReference type="AlphaFoldDB" id="A0A919W304"/>
<dbReference type="SUPFAM" id="SSF52172">
    <property type="entry name" value="CheY-like"/>
    <property type="match status" value="1"/>
</dbReference>
<keyword evidence="5" id="KW-0804">Transcription</keyword>
<feature type="domain" description="Response regulatory" evidence="7">
    <location>
        <begin position="3"/>
        <end position="119"/>
    </location>
</feature>
<evidence type="ECO:0000256" key="5">
    <source>
        <dbReference type="ARBA" id="ARBA00023163"/>
    </source>
</evidence>
<dbReference type="GO" id="GO:0006355">
    <property type="term" value="P:regulation of DNA-templated transcription"/>
    <property type="evidence" value="ECO:0007669"/>
    <property type="project" value="TreeGrafter"/>
</dbReference>
<dbReference type="Proteomes" id="UP000680865">
    <property type="component" value="Unassembled WGS sequence"/>
</dbReference>
<name>A0A919W304_9ACTN</name>
<dbReference type="GO" id="GO:0005829">
    <property type="term" value="C:cytosol"/>
    <property type="evidence" value="ECO:0007669"/>
    <property type="project" value="TreeGrafter"/>
</dbReference>
<comment type="caution">
    <text evidence="8">The sequence shown here is derived from an EMBL/GenBank/DDBJ whole genome shotgun (WGS) entry which is preliminary data.</text>
</comment>
<reference evidence="8" key="1">
    <citation type="submission" date="2021-03" db="EMBL/GenBank/DDBJ databases">
        <title>Whole genome shotgun sequence of Actinoplanes consettensis NBRC 14913.</title>
        <authorList>
            <person name="Komaki H."/>
            <person name="Tamura T."/>
        </authorList>
    </citation>
    <scope>NUCLEOTIDE SEQUENCE</scope>
    <source>
        <strain evidence="8">NBRC 14913</strain>
    </source>
</reference>
<dbReference type="InterPro" id="IPR039420">
    <property type="entry name" value="WalR-like"/>
</dbReference>
<dbReference type="EMBL" id="BOQP01000032">
    <property type="protein sequence ID" value="GIM77908.1"/>
    <property type="molecule type" value="Genomic_DNA"/>
</dbReference>
<keyword evidence="9" id="KW-1185">Reference proteome</keyword>
<dbReference type="GO" id="GO:0000976">
    <property type="term" value="F:transcription cis-regulatory region binding"/>
    <property type="evidence" value="ECO:0007669"/>
    <property type="project" value="TreeGrafter"/>
</dbReference>
<evidence type="ECO:0000256" key="6">
    <source>
        <dbReference type="PROSITE-ProRule" id="PRU00169"/>
    </source>
</evidence>
<organism evidence="8 9">
    <name type="scientific">Winogradskya consettensis</name>
    <dbReference type="NCBI Taxonomy" id="113560"/>
    <lineage>
        <taxon>Bacteria</taxon>
        <taxon>Bacillati</taxon>
        <taxon>Actinomycetota</taxon>
        <taxon>Actinomycetes</taxon>
        <taxon>Micromonosporales</taxon>
        <taxon>Micromonosporaceae</taxon>
        <taxon>Winogradskya</taxon>
    </lineage>
</organism>
<sequence>MATVLIADDDVDHRELMTLALHRFGHEVVVAQDAEAAVRAAQGGGIDALLLDMRMPGASGIVVCGRLRAAPETANLPIMMVSADVSGGRIMAAMNAGADDYLTKPFHRSELETRLQALLVRRERTGSKPSAAANAALLAARAAVGKPVSHPVHVPLRRIA</sequence>
<feature type="modified residue" description="4-aspartylphosphate" evidence="6">
    <location>
        <position position="52"/>
    </location>
</feature>
<dbReference type="PANTHER" id="PTHR48111">
    <property type="entry name" value="REGULATOR OF RPOS"/>
    <property type="match status" value="1"/>
</dbReference>
<dbReference type="GO" id="GO:0032993">
    <property type="term" value="C:protein-DNA complex"/>
    <property type="evidence" value="ECO:0007669"/>
    <property type="project" value="TreeGrafter"/>
</dbReference>
<evidence type="ECO:0000256" key="3">
    <source>
        <dbReference type="ARBA" id="ARBA00023015"/>
    </source>
</evidence>
<evidence type="ECO:0000259" key="7">
    <source>
        <dbReference type="PROSITE" id="PS50110"/>
    </source>
</evidence>
<proteinExistence type="predicted"/>
<accession>A0A919W304</accession>
<evidence type="ECO:0000313" key="9">
    <source>
        <dbReference type="Proteomes" id="UP000680865"/>
    </source>
</evidence>
<dbReference type="InterPro" id="IPR011006">
    <property type="entry name" value="CheY-like_superfamily"/>
</dbReference>
<protein>
    <recommendedName>
        <fullName evidence="7">Response regulatory domain-containing protein</fullName>
    </recommendedName>
</protein>
<keyword evidence="3" id="KW-0805">Transcription regulation</keyword>
<dbReference type="PANTHER" id="PTHR48111:SF1">
    <property type="entry name" value="TWO-COMPONENT RESPONSE REGULATOR ORR33"/>
    <property type="match status" value="1"/>
</dbReference>
<dbReference type="GO" id="GO:0000156">
    <property type="term" value="F:phosphorelay response regulator activity"/>
    <property type="evidence" value="ECO:0007669"/>
    <property type="project" value="TreeGrafter"/>
</dbReference>
<evidence type="ECO:0000256" key="2">
    <source>
        <dbReference type="ARBA" id="ARBA00023012"/>
    </source>
</evidence>
<keyword evidence="4" id="KW-0238">DNA-binding</keyword>
<dbReference type="Gene3D" id="3.40.50.2300">
    <property type="match status" value="1"/>
</dbReference>
<gene>
    <name evidence="8" type="ORF">Aco04nite_57760</name>
</gene>